<accession>A0ABS1R9W4</accession>
<keyword evidence="3" id="KW-1185">Reference proteome</keyword>
<evidence type="ECO:0000313" key="3">
    <source>
        <dbReference type="Proteomes" id="UP000625283"/>
    </source>
</evidence>
<keyword evidence="1" id="KW-0812">Transmembrane</keyword>
<protein>
    <submittedName>
        <fullName evidence="2">Uncharacterized protein</fullName>
    </submittedName>
</protein>
<evidence type="ECO:0000313" key="2">
    <source>
        <dbReference type="EMBL" id="MBL1411515.1"/>
    </source>
</evidence>
<comment type="caution">
    <text evidence="2">The sequence shown here is derived from an EMBL/GenBank/DDBJ whole genome shotgun (WGS) entry which is preliminary data.</text>
</comment>
<reference evidence="2 3" key="1">
    <citation type="submission" date="2021-01" db="EMBL/GenBank/DDBJ databases">
        <title>C459-1 draft genome sequence.</title>
        <authorList>
            <person name="Zhang X.-F."/>
        </authorList>
    </citation>
    <scope>NUCLEOTIDE SEQUENCE [LARGE SCALE GENOMIC DNA]</scope>
    <source>
        <strain evidence="3">C459-1</strain>
    </source>
</reference>
<dbReference type="Proteomes" id="UP000625283">
    <property type="component" value="Unassembled WGS sequence"/>
</dbReference>
<name>A0ABS1R9W4_9SPHI</name>
<gene>
    <name evidence="2" type="ORF">JKG61_22340</name>
</gene>
<dbReference type="EMBL" id="JAERTY010000019">
    <property type="protein sequence ID" value="MBL1411515.1"/>
    <property type="molecule type" value="Genomic_DNA"/>
</dbReference>
<proteinExistence type="predicted"/>
<keyword evidence="1" id="KW-1133">Transmembrane helix</keyword>
<organism evidence="2 3">
    <name type="scientific">Sphingobacterium faecale</name>
    <dbReference type="NCBI Taxonomy" id="2803775"/>
    <lineage>
        <taxon>Bacteria</taxon>
        <taxon>Pseudomonadati</taxon>
        <taxon>Bacteroidota</taxon>
        <taxon>Sphingobacteriia</taxon>
        <taxon>Sphingobacteriales</taxon>
        <taxon>Sphingobacteriaceae</taxon>
        <taxon>Sphingobacterium</taxon>
    </lineage>
</organism>
<feature type="transmembrane region" description="Helical" evidence="1">
    <location>
        <begin position="20"/>
        <end position="41"/>
    </location>
</feature>
<dbReference type="RefSeq" id="WP_202105231.1">
    <property type="nucleotide sequence ID" value="NZ_JAERTY010000019.1"/>
</dbReference>
<evidence type="ECO:0000256" key="1">
    <source>
        <dbReference type="SAM" id="Phobius"/>
    </source>
</evidence>
<sequence>MKNQDQNMEQVEARSTKRFASLGTALAVVFLALVVSSFTVLKRGEVNLAQTCFEYTGADKTASDEEEATDPGSYASATSSITCPLDVETLCGICFEVGDFELDESGKPLFYSAPNVPTSLGEVILANWDNPAMHGLSITADNGKTVKLLFRAKK</sequence>
<keyword evidence="1" id="KW-0472">Membrane</keyword>